<dbReference type="EMBL" id="JAPWDV010000001">
    <property type="protein sequence ID" value="KAJ6225317.1"/>
    <property type="molecule type" value="Genomic_DNA"/>
</dbReference>
<keyword evidence="2" id="KW-0732">Signal</keyword>
<comment type="caution">
    <text evidence="3">The sequence shown here is derived from an EMBL/GenBank/DDBJ whole genome shotgun (WGS) entry which is preliminary data.</text>
</comment>
<organism evidence="3 4">
    <name type="scientific">Blomia tropicalis</name>
    <name type="common">Mite</name>
    <dbReference type="NCBI Taxonomy" id="40697"/>
    <lineage>
        <taxon>Eukaryota</taxon>
        <taxon>Metazoa</taxon>
        <taxon>Ecdysozoa</taxon>
        <taxon>Arthropoda</taxon>
        <taxon>Chelicerata</taxon>
        <taxon>Arachnida</taxon>
        <taxon>Acari</taxon>
        <taxon>Acariformes</taxon>
        <taxon>Sarcoptiformes</taxon>
        <taxon>Astigmata</taxon>
        <taxon>Glycyphagoidea</taxon>
        <taxon>Echimyopodidae</taxon>
        <taxon>Blomia</taxon>
    </lineage>
</organism>
<dbReference type="OMA" id="LQPCYDY"/>
<name>A0A9Q0MJ19_BLOTA</name>
<keyword evidence="1" id="KW-1133">Transmembrane helix</keyword>
<feature type="chain" id="PRO_5040246643" description="PKD/REJ-like domain-containing protein" evidence="2">
    <location>
        <begin position="17"/>
        <end position="1564"/>
    </location>
</feature>
<evidence type="ECO:0000256" key="2">
    <source>
        <dbReference type="SAM" id="SignalP"/>
    </source>
</evidence>
<keyword evidence="1" id="KW-0812">Transmembrane</keyword>
<dbReference type="Proteomes" id="UP001142055">
    <property type="component" value="Chromosome 1"/>
</dbReference>
<keyword evidence="1" id="KW-0472">Membrane</keyword>
<sequence>MCKPIVLLVILNAVIANHSSQRLRLSTLIETDKNRDKFRLDIKKGCEFISFPNATINECGFCVGGETGLNHDYGKDCKGVCFGNAAIDCMGVCDGFSYVDECTGQCVQPGFETHSIWNASSNRDCRGLCLQPSSTDPVGGGVGGGVGSTSSVSAPMPSQTYTIDQCGICRMSTASSFTIVQSNQPVDCNGNCRLPGLSKSVEVCGQCVRPTEMSAVIDDCGNCISEGHPCSCDRDPTKCGCIDPNNCYVIKAINPQAIPHNIQANVSIVGYFYPYAKQLYCVVRRHGFELVDSFPVQFLHKNKTVAQCNIQLAQDGEYVLGLGFRKNVFITPPKDLLHLYVYDTSSINISLIGPSTSLTNESDSLLTIHFDDLNNEIPPIPIRCKVLYDNGEEELANFGVKLNSCTLPRSDHRSKSQKIRIYPTFDGIHMFSSSVEHLIQAIPPRIFVLSSFVSEDGLSVVINFDKPVDLGAIDRNINANSDTYDDEPLVMCDYLFTESTIEHLSLHGLQGCRWATRVQLIATILRPLSTDTIEVEFKPNVLFQHGQKFALPNEAMSGNVSKLSNWWSYEPMVAITGPNEISACGNFALIGHFSSPRGTHEVDFQWEVEGDVSDELKHYVSRSGKSNNLLLSSDLLEIGIEYTFIFKAFIQVRRQSLQATHLLVKLPYEAPIISLYHTKLLHSLPFYESSNLTLFADINVPDCIQPPQRLVLSWRVSDPMFKFPLNNIAKRFSITYTIDPYTVPANHPTSIMVDSFIGLAQNKTSTAMFNFEMKRAPLKANLYNGITKVTIGSQSGMIRLNSQPEPSKKAMIYQWSCHEIKTAQPCYFNFANAQPHELNRNPLLVTPEMQHRNELWLSSVSMQPNQQYLVGLQLFDANNSKISSETEYTLLNVVEGIKPQVSIGPIFIKEKYVVPYNPRFSMFIIPFGTGITIRGKAFLEQGVGEVRWESTTFRYPLSWSSKRVSDDQIDTQLNIHEDSLMAYGLYTFKMVACSKNKQCSSSEISLMAAQSATMCNVLLDSYVELEPTMVNVEKCNIPPSASPVTYQLYLEDEHFPTLLPINSPQLSPVMTFPGTPAFSENQLNRLAVRVCDRFDTCTLHFSPPISVENAPNLTASVDQLVQRARRLHKIGDPITAFSVINSVFLKPDSFNESYRSYESAINSTIEFGSNALQMPSLTMSRGHYEMILNALSFALPKTNNLRLRRQLLALIVRFYEKAEALQSIPSINSIRVTYSNVMNAFVPNEEQRNANITIDDERYLRDIRLTLRKIKQAAAAQLPLGSRLVLMAERLDDRYLDNEGLPIRLHTAVTEVMHLSNAFDVNLKARLNVNQTVTAQVQFGEEVKMNLSTGWDCHQELPCTSVVYSVTIYPDLNPFPESLSMHKLSPVLDITIHAPKTGEEMPIRSLLKATVFELTVTGNVSYGGTDYITKCHYYDEERQKWVMDDVHPLGIAYNQAGCWSGHLSSFVVMRSVVGLNADYIIGVLVACLMGVLVFGIMVVFYVQRKRENASQVMPDVPIKIEPTSTNSYNPNAHHIQAQRAHAKSRIRQVKVATEIQSQTILVTD</sequence>
<keyword evidence="4" id="KW-1185">Reference proteome</keyword>
<evidence type="ECO:0000313" key="4">
    <source>
        <dbReference type="Proteomes" id="UP001142055"/>
    </source>
</evidence>
<accession>A0A9Q0MJ19</accession>
<feature type="transmembrane region" description="Helical" evidence="1">
    <location>
        <begin position="1479"/>
        <end position="1502"/>
    </location>
</feature>
<evidence type="ECO:0000256" key="1">
    <source>
        <dbReference type="SAM" id="Phobius"/>
    </source>
</evidence>
<proteinExistence type="predicted"/>
<protein>
    <recommendedName>
        <fullName evidence="5">PKD/REJ-like domain-containing protein</fullName>
    </recommendedName>
</protein>
<evidence type="ECO:0000313" key="3">
    <source>
        <dbReference type="EMBL" id="KAJ6225317.1"/>
    </source>
</evidence>
<gene>
    <name evidence="3" type="ORF">RDWZM_003862</name>
</gene>
<feature type="signal peptide" evidence="2">
    <location>
        <begin position="1"/>
        <end position="16"/>
    </location>
</feature>
<evidence type="ECO:0008006" key="5">
    <source>
        <dbReference type="Google" id="ProtNLM"/>
    </source>
</evidence>
<reference evidence="3" key="1">
    <citation type="submission" date="2022-12" db="EMBL/GenBank/DDBJ databases">
        <title>Genome assemblies of Blomia tropicalis.</title>
        <authorList>
            <person name="Cui Y."/>
        </authorList>
    </citation>
    <scope>NUCLEOTIDE SEQUENCE</scope>
    <source>
        <tissue evidence="3">Adult mites</tissue>
    </source>
</reference>